<dbReference type="Pfam" id="PF13302">
    <property type="entry name" value="Acetyltransf_3"/>
    <property type="match status" value="1"/>
</dbReference>
<dbReference type="Proteomes" id="UP000622533">
    <property type="component" value="Unassembled WGS sequence"/>
</dbReference>
<dbReference type="AlphaFoldDB" id="A0A8J7A1W4"/>
<evidence type="ECO:0000313" key="2">
    <source>
        <dbReference type="EMBL" id="MBE9024566.1"/>
    </source>
</evidence>
<feature type="domain" description="N-acetyltransferase" evidence="1">
    <location>
        <begin position="16"/>
        <end position="176"/>
    </location>
</feature>
<dbReference type="PANTHER" id="PTHR43792">
    <property type="entry name" value="GNAT FAMILY, PUTATIVE (AFU_ORTHOLOGUE AFUA_3G00765)-RELATED-RELATED"/>
    <property type="match status" value="1"/>
</dbReference>
<evidence type="ECO:0000259" key="1">
    <source>
        <dbReference type="PROSITE" id="PS51186"/>
    </source>
</evidence>
<proteinExistence type="predicted"/>
<organism evidence="2 3">
    <name type="scientific">Desmonostoc muscorum LEGE 12446</name>
    <dbReference type="NCBI Taxonomy" id="1828758"/>
    <lineage>
        <taxon>Bacteria</taxon>
        <taxon>Bacillati</taxon>
        <taxon>Cyanobacteriota</taxon>
        <taxon>Cyanophyceae</taxon>
        <taxon>Nostocales</taxon>
        <taxon>Nostocaceae</taxon>
        <taxon>Desmonostoc</taxon>
    </lineage>
</organism>
<name>A0A8J7A1W4_DESMC</name>
<dbReference type="SUPFAM" id="SSF55729">
    <property type="entry name" value="Acyl-CoA N-acyltransferases (Nat)"/>
    <property type="match status" value="1"/>
</dbReference>
<gene>
    <name evidence="2" type="ORF">IQ276_19675</name>
</gene>
<dbReference type="EMBL" id="JADEXS010000284">
    <property type="protein sequence ID" value="MBE9024566.1"/>
    <property type="molecule type" value="Genomic_DNA"/>
</dbReference>
<dbReference type="Gene3D" id="3.40.630.30">
    <property type="match status" value="1"/>
</dbReference>
<dbReference type="InterPro" id="IPR016181">
    <property type="entry name" value="Acyl_CoA_acyltransferase"/>
</dbReference>
<dbReference type="InterPro" id="IPR000182">
    <property type="entry name" value="GNAT_dom"/>
</dbReference>
<reference evidence="2" key="1">
    <citation type="submission" date="2020-10" db="EMBL/GenBank/DDBJ databases">
        <authorList>
            <person name="Castelo-Branco R."/>
            <person name="Eusebio N."/>
            <person name="Adriana R."/>
            <person name="Vieira A."/>
            <person name="Brugerolle De Fraissinette N."/>
            <person name="Rezende De Castro R."/>
            <person name="Schneider M.P."/>
            <person name="Vasconcelos V."/>
            <person name="Leao P.N."/>
        </authorList>
    </citation>
    <scope>NUCLEOTIDE SEQUENCE</scope>
    <source>
        <strain evidence="2">LEGE 12446</strain>
    </source>
</reference>
<dbReference type="PANTHER" id="PTHR43792:SF1">
    <property type="entry name" value="N-ACETYLTRANSFERASE DOMAIN-CONTAINING PROTEIN"/>
    <property type="match status" value="1"/>
</dbReference>
<comment type="caution">
    <text evidence="2">The sequence shown here is derived from an EMBL/GenBank/DDBJ whole genome shotgun (WGS) entry which is preliminary data.</text>
</comment>
<dbReference type="GO" id="GO:0016747">
    <property type="term" value="F:acyltransferase activity, transferring groups other than amino-acyl groups"/>
    <property type="evidence" value="ECO:0007669"/>
    <property type="project" value="InterPro"/>
</dbReference>
<protein>
    <submittedName>
        <fullName evidence="2">GNAT family N-acetyltransferase</fullName>
    </submittedName>
</protein>
<sequence length="181" mass="20611">MLLFSENFLPQATERLILRRFIDLDLERFLAYRQDPQVARFQSWSMLSEAEAKLFINEMQTAGIGIPGEWFQIAIAHKQSNLLLGDIGMQIYAENPTIVEIGFTLSPDAQGKGYAKEAVQALIDSLFELEAINKIVGITDMRNKPSINLLRRLGMNLVRSEEVEFKGELCIEQTFELGRKD</sequence>
<dbReference type="InterPro" id="IPR051531">
    <property type="entry name" value="N-acetyltransferase"/>
</dbReference>
<dbReference type="PROSITE" id="PS51186">
    <property type="entry name" value="GNAT"/>
    <property type="match status" value="1"/>
</dbReference>
<accession>A0A8J7A1W4</accession>
<evidence type="ECO:0000313" key="3">
    <source>
        <dbReference type="Proteomes" id="UP000622533"/>
    </source>
</evidence>
<keyword evidence="3" id="KW-1185">Reference proteome</keyword>